<dbReference type="Proteomes" id="UP001642487">
    <property type="component" value="Chromosome 6"/>
</dbReference>
<reference evidence="1 2" key="1">
    <citation type="submission" date="2024-03" db="EMBL/GenBank/DDBJ databases">
        <authorList>
            <person name="Gkanogiannis A."/>
            <person name="Becerra Lopez-Lavalle L."/>
        </authorList>
    </citation>
    <scope>NUCLEOTIDE SEQUENCE [LARGE SCALE GENOMIC DNA]</scope>
</reference>
<accession>A0ABP0YWL6</accession>
<sequence length="218" mass="24194">MHSPSPSATCQAILSLAVQSRKLAATVRTVSGGGFDNTWSNVFVNDRLIVERHVMRRKCFSCSAALTVIRQAIGKCLLFFLKSVNQMELRWRHVANRPPPGLSPFVFWLFRCTPRRRTAAVTSEDCWKCRVVSSYAQPILRSGLHQLRRYDGVSLVEAGSESISGGAYVRLSESGLDNPRTCPIENSPRGHEDKNITTFSNTAGTCSTRTCVAREESI</sequence>
<keyword evidence="2" id="KW-1185">Reference proteome</keyword>
<dbReference type="EMBL" id="OZ021740">
    <property type="protein sequence ID" value="CAK9324930.1"/>
    <property type="molecule type" value="Genomic_DNA"/>
</dbReference>
<gene>
    <name evidence="1" type="ORF">CITCOLO1_LOCUS17179</name>
</gene>
<proteinExistence type="predicted"/>
<evidence type="ECO:0000313" key="2">
    <source>
        <dbReference type="Proteomes" id="UP001642487"/>
    </source>
</evidence>
<organism evidence="1 2">
    <name type="scientific">Citrullus colocynthis</name>
    <name type="common">colocynth</name>
    <dbReference type="NCBI Taxonomy" id="252529"/>
    <lineage>
        <taxon>Eukaryota</taxon>
        <taxon>Viridiplantae</taxon>
        <taxon>Streptophyta</taxon>
        <taxon>Embryophyta</taxon>
        <taxon>Tracheophyta</taxon>
        <taxon>Spermatophyta</taxon>
        <taxon>Magnoliopsida</taxon>
        <taxon>eudicotyledons</taxon>
        <taxon>Gunneridae</taxon>
        <taxon>Pentapetalae</taxon>
        <taxon>rosids</taxon>
        <taxon>fabids</taxon>
        <taxon>Cucurbitales</taxon>
        <taxon>Cucurbitaceae</taxon>
        <taxon>Benincaseae</taxon>
        <taxon>Citrullus</taxon>
    </lineage>
</organism>
<protein>
    <submittedName>
        <fullName evidence="1">Uncharacterized protein</fullName>
    </submittedName>
</protein>
<name>A0ABP0YWL6_9ROSI</name>
<evidence type="ECO:0000313" key="1">
    <source>
        <dbReference type="EMBL" id="CAK9324930.1"/>
    </source>
</evidence>